<dbReference type="Gene3D" id="3.30.530.20">
    <property type="match status" value="1"/>
</dbReference>
<dbReference type="InterPro" id="IPR023393">
    <property type="entry name" value="START-like_dom_sf"/>
</dbReference>
<dbReference type="CDD" id="cd07814">
    <property type="entry name" value="SRPBCC_CalC_Aha1-like"/>
    <property type="match status" value="1"/>
</dbReference>
<keyword evidence="4" id="KW-1185">Reference proteome</keyword>
<dbReference type="SUPFAM" id="SSF55961">
    <property type="entry name" value="Bet v1-like"/>
    <property type="match status" value="1"/>
</dbReference>
<evidence type="ECO:0000259" key="2">
    <source>
        <dbReference type="Pfam" id="PF08327"/>
    </source>
</evidence>
<gene>
    <name evidence="3" type="ORF">DJ021_09800</name>
</gene>
<name>A0A328B4W2_9CAUL</name>
<dbReference type="Proteomes" id="UP000249842">
    <property type="component" value="Unassembled WGS sequence"/>
</dbReference>
<evidence type="ECO:0000313" key="4">
    <source>
        <dbReference type="Proteomes" id="UP000249842"/>
    </source>
</evidence>
<proteinExistence type="inferred from homology"/>
<dbReference type="InterPro" id="IPR013538">
    <property type="entry name" value="ASHA1/2-like_C"/>
</dbReference>
<protein>
    <submittedName>
        <fullName evidence="3">SRPBCC domain-containing protein</fullName>
    </submittedName>
</protein>
<accession>A0A328B4W2</accession>
<evidence type="ECO:0000256" key="1">
    <source>
        <dbReference type="ARBA" id="ARBA00006817"/>
    </source>
</evidence>
<evidence type="ECO:0000313" key="3">
    <source>
        <dbReference type="EMBL" id="RAK60078.1"/>
    </source>
</evidence>
<reference evidence="4" key="1">
    <citation type="submission" date="2018-05" db="EMBL/GenBank/DDBJ databases">
        <authorList>
            <person name="Li X."/>
        </authorList>
    </citation>
    <scope>NUCLEOTIDE SEQUENCE [LARGE SCALE GENOMIC DNA]</scope>
    <source>
        <strain evidence="4">HKS-05</strain>
    </source>
</reference>
<comment type="similarity">
    <text evidence="1">Belongs to the AHA1 family.</text>
</comment>
<organism evidence="3 4">
    <name type="scientific">Phenylobacterium hankyongense</name>
    <dbReference type="NCBI Taxonomy" id="1813876"/>
    <lineage>
        <taxon>Bacteria</taxon>
        <taxon>Pseudomonadati</taxon>
        <taxon>Pseudomonadota</taxon>
        <taxon>Alphaproteobacteria</taxon>
        <taxon>Caulobacterales</taxon>
        <taxon>Caulobacteraceae</taxon>
        <taxon>Phenylobacterium</taxon>
    </lineage>
</organism>
<sequence length="140" mass="15385">MATVQVSRLIPAQAADVWRTLTSREGMKAYMLGADVQTDWRVGGPITMRGEYDGKAFEDRGEVRSFEPQRCLSYTHRSSGAPGGEHLVTFELAPEEGGALVTVTQASADGAEHPSDTEHRAQYEKTWAMMLEGLEKAVVR</sequence>
<dbReference type="Pfam" id="PF08327">
    <property type="entry name" value="AHSA1"/>
    <property type="match status" value="1"/>
</dbReference>
<dbReference type="OrthoDB" id="9803476at2"/>
<comment type="caution">
    <text evidence="3">The sequence shown here is derived from an EMBL/GenBank/DDBJ whole genome shotgun (WGS) entry which is preliminary data.</text>
</comment>
<feature type="domain" description="Activator of Hsp90 ATPase homologue 1/2-like C-terminal" evidence="2">
    <location>
        <begin position="12"/>
        <end position="138"/>
    </location>
</feature>
<dbReference type="RefSeq" id="WP_111457371.1">
    <property type="nucleotide sequence ID" value="NZ_QFYP01000001.1"/>
</dbReference>
<dbReference type="AlphaFoldDB" id="A0A328B4W2"/>
<dbReference type="EMBL" id="QFYP01000001">
    <property type="protein sequence ID" value="RAK60078.1"/>
    <property type="molecule type" value="Genomic_DNA"/>
</dbReference>